<evidence type="ECO:0000256" key="6">
    <source>
        <dbReference type="SAM" id="Phobius"/>
    </source>
</evidence>
<reference evidence="8 9" key="1">
    <citation type="submission" date="2024-01" db="EMBL/GenBank/DDBJ databases">
        <authorList>
            <person name="Allen C."/>
            <person name="Tagirdzhanova G."/>
        </authorList>
    </citation>
    <scope>NUCLEOTIDE SEQUENCE [LARGE SCALE GENOMIC DNA]</scope>
</reference>
<dbReference type="InterPro" id="IPR020846">
    <property type="entry name" value="MFS_dom"/>
</dbReference>
<evidence type="ECO:0000313" key="9">
    <source>
        <dbReference type="Proteomes" id="UP001642405"/>
    </source>
</evidence>
<dbReference type="SUPFAM" id="SSF103473">
    <property type="entry name" value="MFS general substrate transporter"/>
    <property type="match status" value="1"/>
</dbReference>
<comment type="similarity">
    <text evidence="2">Belongs to the major facilitator superfamily. Sugar transporter (TC 2.A.1.1) family.</text>
</comment>
<dbReference type="InterPro" id="IPR050360">
    <property type="entry name" value="MFS_Sugar_Transporters"/>
</dbReference>
<evidence type="ECO:0000313" key="8">
    <source>
        <dbReference type="EMBL" id="CAK7229979.1"/>
    </source>
</evidence>
<dbReference type="Pfam" id="PF00083">
    <property type="entry name" value="Sugar_tr"/>
    <property type="match status" value="1"/>
</dbReference>
<evidence type="ECO:0000256" key="1">
    <source>
        <dbReference type="ARBA" id="ARBA00004141"/>
    </source>
</evidence>
<dbReference type="PANTHER" id="PTHR48022">
    <property type="entry name" value="PLASTIDIC GLUCOSE TRANSPORTER 4"/>
    <property type="match status" value="1"/>
</dbReference>
<keyword evidence="4 6" id="KW-1133">Transmembrane helix</keyword>
<dbReference type="Pfam" id="PF19086">
    <property type="entry name" value="Terpene_syn_C_2"/>
    <property type="match status" value="1"/>
</dbReference>
<keyword evidence="9" id="KW-1185">Reference proteome</keyword>
<name>A0ABP0CFI9_9PEZI</name>
<organism evidence="8 9">
    <name type="scientific">Sporothrix curviconia</name>
    <dbReference type="NCBI Taxonomy" id="1260050"/>
    <lineage>
        <taxon>Eukaryota</taxon>
        <taxon>Fungi</taxon>
        <taxon>Dikarya</taxon>
        <taxon>Ascomycota</taxon>
        <taxon>Pezizomycotina</taxon>
        <taxon>Sordariomycetes</taxon>
        <taxon>Sordariomycetidae</taxon>
        <taxon>Ophiostomatales</taxon>
        <taxon>Ophiostomataceae</taxon>
        <taxon>Sporothrix</taxon>
    </lineage>
</organism>
<keyword evidence="3 6" id="KW-0812">Transmembrane</keyword>
<dbReference type="InterPro" id="IPR036259">
    <property type="entry name" value="MFS_trans_sf"/>
</dbReference>
<accession>A0ABP0CFI9</accession>
<dbReference type="SUPFAM" id="SSF48576">
    <property type="entry name" value="Terpenoid synthases"/>
    <property type="match status" value="1"/>
</dbReference>
<dbReference type="PANTHER" id="PTHR48022:SF11">
    <property type="entry name" value="MONOSACCHARIDE TRANSPORTER (HXT8), PUTATIVE (AFU_ORTHOLOGUE AFUA_2G08120)-RELATED"/>
    <property type="match status" value="1"/>
</dbReference>
<comment type="caution">
    <text evidence="8">The sequence shown here is derived from an EMBL/GenBank/DDBJ whole genome shotgun (WGS) entry which is preliminary data.</text>
</comment>
<dbReference type="Proteomes" id="UP001642405">
    <property type="component" value="Unassembled WGS sequence"/>
</dbReference>
<gene>
    <name evidence="8" type="ORF">SCUCBS95973_007417</name>
</gene>
<dbReference type="InterPro" id="IPR008949">
    <property type="entry name" value="Isoprenoid_synthase_dom_sf"/>
</dbReference>
<keyword evidence="5 6" id="KW-0472">Membrane</keyword>
<feature type="domain" description="Major facilitator superfamily (MFS) profile" evidence="7">
    <location>
        <begin position="1"/>
        <end position="157"/>
    </location>
</feature>
<evidence type="ECO:0000256" key="3">
    <source>
        <dbReference type="ARBA" id="ARBA00022692"/>
    </source>
</evidence>
<dbReference type="InterPro" id="IPR005828">
    <property type="entry name" value="MFS_sugar_transport-like"/>
</dbReference>
<sequence length="529" mass="58527">MSLALYWVWVGVAFFANTTSTLIVDRLGRRRCFMIGLVGCLTALIGETVASSFLPTTNKGILALGVFFIFFFIPWYGVMVDGVMYTYVSEIWAAHIRSEGVALSMTVMYEGYWVATIAVLQAAPTSFANCGYKFYIVFISCTVVMWVFAAFCLPETCNIPMEEMGRLFGDEVAGTLEDQLKQRGAWPWPRAVNPHYPSVSAASADWLRSFKLCPPQAQFAFDRCNYGLLAGMAYPNHSPDDYRIGCDLMNLFFVVEDGTDNETPDVVAQRMASVKQAMHGTVYQHGGEWRGVDVARQFWSNALRHMRRSTAMRFRSSFCQYLDAVVAEATDRAAVGKTTPVYTLDSYVALRRKTVGTQPSFAVTELALGHLDEAAVTEAVTSPSMDALSMVVTDVILIGNDLVSYNKERPSGAVHNIVTVVLRNPPPDSTWPKTAPSTISSVQDAMDWVAAYHDELADRFFVLYRQATAGNASDAVSDAVSDAAKQYAYGLGNWVRANDQWSFESCRYFGARGAEVQKTRAVELMPLGL</sequence>
<feature type="transmembrane region" description="Helical" evidence="6">
    <location>
        <begin position="60"/>
        <end position="88"/>
    </location>
</feature>
<feature type="transmembrane region" description="Helical" evidence="6">
    <location>
        <begin position="134"/>
        <end position="154"/>
    </location>
</feature>
<evidence type="ECO:0000259" key="7">
    <source>
        <dbReference type="PROSITE" id="PS50850"/>
    </source>
</evidence>
<feature type="transmembrane region" description="Helical" evidence="6">
    <location>
        <begin position="100"/>
        <end position="122"/>
    </location>
</feature>
<comment type="subcellular location">
    <subcellularLocation>
        <location evidence="1">Membrane</location>
        <topology evidence="1">Multi-pass membrane protein</topology>
    </subcellularLocation>
</comment>
<protein>
    <recommendedName>
        <fullName evidence="7">Major facilitator superfamily (MFS) profile domain-containing protein</fullName>
    </recommendedName>
</protein>
<dbReference type="PROSITE" id="PS50850">
    <property type="entry name" value="MFS"/>
    <property type="match status" value="1"/>
</dbReference>
<dbReference type="EMBL" id="CAWUHB010000051">
    <property type="protein sequence ID" value="CAK7229979.1"/>
    <property type="molecule type" value="Genomic_DNA"/>
</dbReference>
<feature type="transmembrane region" description="Helical" evidence="6">
    <location>
        <begin position="6"/>
        <end position="25"/>
    </location>
</feature>
<evidence type="ECO:0000256" key="5">
    <source>
        <dbReference type="ARBA" id="ARBA00023136"/>
    </source>
</evidence>
<dbReference type="Gene3D" id="1.20.1250.20">
    <property type="entry name" value="MFS general substrate transporter like domains"/>
    <property type="match status" value="1"/>
</dbReference>
<evidence type="ECO:0000256" key="4">
    <source>
        <dbReference type="ARBA" id="ARBA00022989"/>
    </source>
</evidence>
<feature type="transmembrane region" description="Helical" evidence="6">
    <location>
        <begin position="32"/>
        <end position="54"/>
    </location>
</feature>
<evidence type="ECO:0000256" key="2">
    <source>
        <dbReference type="ARBA" id="ARBA00010992"/>
    </source>
</evidence>
<proteinExistence type="inferred from homology"/>
<dbReference type="Gene3D" id="1.10.600.10">
    <property type="entry name" value="Farnesyl Diphosphate Synthase"/>
    <property type="match status" value="1"/>
</dbReference>